<organism evidence="1 2">
    <name type="scientific">Scophthalmus maximus</name>
    <name type="common">Turbot</name>
    <name type="synonym">Psetta maxima</name>
    <dbReference type="NCBI Taxonomy" id="52904"/>
    <lineage>
        <taxon>Eukaryota</taxon>
        <taxon>Metazoa</taxon>
        <taxon>Chordata</taxon>
        <taxon>Craniata</taxon>
        <taxon>Vertebrata</taxon>
        <taxon>Euteleostomi</taxon>
        <taxon>Actinopterygii</taxon>
        <taxon>Neopterygii</taxon>
        <taxon>Teleostei</taxon>
        <taxon>Neoteleostei</taxon>
        <taxon>Acanthomorphata</taxon>
        <taxon>Carangaria</taxon>
        <taxon>Pleuronectiformes</taxon>
        <taxon>Pleuronectoidei</taxon>
        <taxon>Scophthalmidae</taxon>
        <taxon>Scophthalmus</taxon>
    </lineage>
</organism>
<accession>A0A2U9CA01</accession>
<dbReference type="EMBL" id="CP026255">
    <property type="protein sequence ID" value="AWP11732.1"/>
    <property type="molecule type" value="Genomic_DNA"/>
</dbReference>
<proteinExistence type="predicted"/>
<dbReference type="Proteomes" id="UP000246464">
    <property type="component" value="Chromosome 13"/>
</dbReference>
<evidence type="ECO:0000313" key="1">
    <source>
        <dbReference type="EMBL" id="AWP11732.1"/>
    </source>
</evidence>
<protein>
    <submittedName>
        <fullName evidence="1">Uncharacterized protein</fullName>
    </submittedName>
</protein>
<dbReference type="AlphaFoldDB" id="A0A2U9CA01"/>
<reference evidence="1 2" key="1">
    <citation type="submission" date="2017-12" db="EMBL/GenBank/DDBJ databases">
        <title>Integrating genomic resources of turbot (Scophthalmus maximus) in depth evaluation of genetic and physical mapping variation across individuals.</title>
        <authorList>
            <person name="Martinez P."/>
        </authorList>
    </citation>
    <scope>NUCLEOTIDE SEQUENCE [LARGE SCALE GENOMIC DNA]</scope>
</reference>
<sequence length="134" mass="15169">MTLPVTQQHIPTSGYECVCVPRIPTTRPGSVLTNMSYQRILGNTKEEEDPRSLTGGRLETLYPRVWTRGLIEIAKCRPRPVLLSGGTNFRRSRFRLDRGEWTTGTVSHPRPLSGNSRHCKTECHAEVLWRADAP</sequence>
<evidence type="ECO:0000313" key="2">
    <source>
        <dbReference type="Proteomes" id="UP000246464"/>
    </source>
</evidence>
<name>A0A2U9CA01_SCOMX</name>
<keyword evidence="2" id="KW-1185">Reference proteome</keyword>
<gene>
    <name evidence="1" type="ORF">SMAX5B_018972</name>
</gene>